<keyword evidence="3" id="KW-1185">Reference proteome</keyword>
<dbReference type="InterPro" id="IPR052738">
    <property type="entry name" value="ABC-Tungstate_binding"/>
</dbReference>
<accession>A0A0C9U0W0</accession>
<dbReference type="OrthoDB" id="10260248at2759"/>
<dbReference type="PANTHER" id="PTHR37945">
    <property type="entry name" value="EXTRACELLULAR TUNGSTATE BINDING PROTEIN"/>
    <property type="match status" value="1"/>
</dbReference>
<dbReference type="AlphaFoldDB" id="A0A0C9U0W0"/>
<reference evidence="2 3" key="1">
    <citation type="submission" date="2014-06" db="EMBL/GenBank/DDBJ databases">
        <title>Evolutionary Origins and Diversification of the Mycorrhizal Mutualists.</title>
        <authorList>
            <consortium name="DOE Joint Genome Institute"/>
            <consortium name="Mycorrhizal Genomics Consortium"/>
            <person name="Kohler A."/>
            <person name="Kuo A."/>
            <person name="Nagy L.G."/>
            <person name="Floudas D."/>
            <person name="Copeland A."/>
            <person name="Barry K.W."/>
            <person name="Cichocki N."/>
            <person name="Veneault-Fourrey C."/>
            <person name="LaButti K."/>
            <person name="Lindquist E.A."/>
            <person name="Lipzen A."/>
            <person name="Lundell T."/>
            <person name="Morin E."/>
            <person name="Murat C."/>
            <person name="Riley R."/>
            <person name="Ohm R."/>
            <person name="Sun H."/>
            <person name="Tunlid A."/>
            <person name="Henrissat B."/>
            <person name="Grigoriev I.V."/>
            <person name="Hibbett D.S."/>
            <person name="Martin F."/>
        </authorList>
    </citation>
    <scope>NUCLEOTIDE SEQUENCE [LARGE SCALE GENOMIC DNA]</scope>
    <source>
        <strain evidence="2 3">SS14</strain>
    </source>
</reference>
<dbReference type="SUPFAM" id="SSF53850">
    <property type="entry name" value="Periplasmic binding protein-like II"/>
    <property type="match status" value="1"/>
</dbReference>
<sequence>MSHHWPNIIPGSFLSDTFGVHSTAIPIPDGLFVENGAMAGSQLLPQEVYNGSHPVVGQQIKLKIGNGGAGQSGLIGEWANAFIDYCTQEKKMGSFSVGWYLGDTTQSLAFLSEGSIDIAVTYNTAAEQQKIDSGDAVQSIYGFRDHFYLVGPKSNPAGLTKHDSVLEMFNNFVALGNRDDMTPPTDKPLVRFLSRYDKSATNIKESELFITIGQVPWALAYSKWYHQYPRFPLQALSAASVLEEYTLTDRGTWFSSPKNVVAQLEIYKQGGDMDPNDRLLNPAHVLLGKASQNDAISKLFMQWVVDPSGGQKVIENFRKNGEVLYSKAPGA</sequence>
<feature type="domain" description="PBP" evidence="1">
    <location>
        <begin position="77"/>
        <end position="306"/>
    </location>
</feature>
<protein>
    <recommendedName>
        <fullName evidence="1">PBP domain-containing protein</fullName>
    </recommendedName>
</protein>
<dbReference type="Gene3D" id="3.40.190.10">
    <property type="entry name" value="Periplasmic binding protein-like II"/>
    <property type="match status" value="2"/>
</dbReference>
<dbReference type="Proteomes" id="UP000054279">
    <property type="component" value="Unassembled WGS sequence"/>
</dbReference>
<evidence type="ECO:0000313" key="3">
    <source>
        <dbReference type="Proteomes" id="UP000054279"/>
    </source>
</evidence>
<dbReference type="PANTHER" id="PTHR37945:SF1">
    <property type="entry name" value="EXTRACELLULAR TUNGSTATE BINDING PROTEIN"/>
    <property type="match status" value="1"/>
</dbReference>
<dbReference type="HOGENOM" id="CLU_058099_0_0_1"/>
<proteinExistence type="predicted"/>
<gene>
    <name evidence="2" type="ORF">M422DRAFT_271178</name>
</gene>
<evidence type="ECO:0000313" key="2">
    <source>
        <dbReference type="EMBL" id="KIJ27634.1"/>
    </source>
</evidence>
<name>A0A0C9U0W0_SPHS4</name>
<organism evidence="2 3">
    <name type="scientific">Sphaerobolus stellatus (strain SS14)</name>
    <dbReference type="NCBI Taxonomy" id="990650"/>
    <lineage>
        <taxon>Eukaryota</taxon>
        <taxon>Fungi</taxon>
        <taxon>Dikarya</taxon>
        <taxon>Basidiomycota</taxon>
        <taxon>Agaricomycotina</taxon>
        <taxon>Agaricomycetes</taxon>
        <taxon>Phallomycetidae</taxon>
        <taxon>Geastrales</taxon>
        <taxon>Sphaerobolaceae</taxon>
        <taxon>Sphaerobolus</taxon>
    </lineage>
</organism>
<evidence type="ECO:0000259" key="1">
    <source>
        <dbReference type="Pfam" id="PF12849"/>
    </source>
</evidence>
<dbReference type="EMBL" id="KN837329">
    <property type="protein sequence ID" value="KIJ27634.1"/>
    <property type="molecule type" value="Genomic_DNA"/>
</dbReference>
<dbReference type="Pfam" id="PF12849">
    <property type="entry name" value="PBP_like_2"/>
    <property type="match status" value="1"/>
</dbReference>
<dbReference type="InterPro" id="IPR024370">
    <property type="entry name" value="PBP_domain"/>
</dbReference>